<dbReference type="PANTHER" id="PTHR42899:SF1">
    <property type="entry name" value="SPERMATOGENESIS-ASSOCIATED PROTEIN 20"/>
    <property type="match status" value="1"/>
</dbReference>
<feature type="domain" description="Spermatogenesis-associated protein 20-like TRX" evidence="1">
    <location>
        <begin position="6"/>
        <end position="165"/>
    </location>
</feature>
<evidence type="ECO:0000313" key="2">
    <source>
        <dbReference type="EMBL" id="PSH67111.1"/>
    </source>
</evidence>
<dbReference type="CDD" id="cd02955">
    <property type="entry name" value="SSP411"/>
    <property type="match status" value="1"/>
</dbReference>
<name>A0A2P7BKX0_9HYPH</name>
<dbReference type="InterPro" id="IPR008928">
    <property type="entry name" value="6-hairpin_glycosidase_sf"/>
</dbReference>
<dbReference type="Proteomes" id="UP000241764">
    <property type="component" value="Unassembled WGS sequence"/>
</dbReference>
<dbReference type="Gene3D" id="3.40.30.10">
    <property type="entry name" value="Glutaredoxin"/>
    <property type="match status" value="1"/>
</dbReference>
<evidence type="ECO:0000313" key="3">
    <source>
        <dbReference type="Proteomes" id="UP000241764"/>
    </source>
</evidence>
<keyword evidence="3" id="KW-1185">Reference proteome</keyword>
<reference evidence="3" key="1">
    <citation type="submission" date="2017-11" db="EMBL/GenBank/DDBJ databases">
        <authorList>
            <person name="Kuznetsova I."/>
            <person name="Sazanova A."/>
            <person name="Chirak E."/>
            <person name="Safronova V."/>
            <person name="Willems A."/>
        </authorList>
    </citation>
    <scope>NUCLEOTIDE SEQUENCE [LARGE SCALE GENOMIC DNA]</scope>
    <source>
        <strain evidence="3">CCBAU 03422</strain>
    </source>
</reference>
<dbReference type="InterPro" id="IPR004879">
    <property type="entry name" value="Ssp411-like_TRX"/>
</dbReference>
<accession>A0A2P7BKX0</accession>
<dbReference type="EMBL" id="PGGM01000001">
    <property type="protein sequence ID" value="PSH67111.1"/>
    <property type="molecule type" value="Genomic_DNA"/>
</dbReference>
<comment type="caution">
    <text evidence="2">The sequence shown here is derived from an EMBL/GenBank/DDBJ whole genome shotgun (WGS) entry which is preliminary data.</text>
</comment>
<dbReference type="PIRSF" id="PIRSF006402">
    <property type="entry name" value="UCP006402_thioredoxin"/>
    <property type="match status" value="1"/>
</dbReference>
<dbReference type="GO" id="GO:0005975">
    <property type="term" value="P:carbohydrate metabolic process"/>
    <property type="evidence" value="ECO:0007669"/>
    <property type="project" value="InterPro"/>
</dbReference>
<proteinExistence type="predicted"/>
<dbReference type="AlphaFoldDB" id="A0A2P7BKX0"/>
<dbReference type="SUPFAM" id="SSF48208">
    <property type="entry name" value="Six-hairpin glycosidases"/>
    <property type="match status" value="1"/>
</dbReference>
<dbReference type="RefSeq" id="WP_106662182.1">
    <property type="nucleotide sequence ID" value="NZ_PGGM01000001.1"/>
</dbReference>
<organism evidence="2 3">
    <name type="scientific">Phyllobacterium sophorae</name>
    <dbReference type="NCBI Taxonomy" id="1520277"/>
    <lineage>
        <taxon>Bacteria</taxon>
        <taxon>Pseudomonadati</taxon>
        <taxon>Pseudomonadota</taxon>
        <taxon>Alphaproteobacteria</taxon>
        <taxon>Hyphomicrobiales</taxon>
        <taxon>Phyllobacteriaceae</taxon>
        <taxon>Phyllobacterium</taxon>
    </lineage>
</organism>
<dbReference type="Pfam" id="PF03190">
    <property type="entry name" value="Thioredox_DsbH"/>
    <property type="match status" value="1"/>
</dbReference>
<protein>
    <submittedName>
        <fullName evidence="2">Thioredoxin domain-containing protein</fullName>
    </submittedName>
</protein>
<gene>
    <name evidence="2" type="ORF">CU103_01700</name>
</gene>
<dbReference type="InterPro" id="IPR024705">
    <property type="entry name" value="Ssp411"/>
</dbReference>
<evidence type="ECO:0000259" key="1">
    <source>
        <dbReference type="Pfam" id="PF03190"/>
    </source>
</evidence>
<dbReference type="PANTHER" id="PTHR42899">
    <property type="entry name" value="SPERMATOGENESIS-ASSOCIATED PROTEIN 20"/>
    <property type="match status" value="1"/>
</dbReference>
<dbReference type="OrthoDB" id="9762614at2"/>
<dbReference type="SUPFAM" id="SSF52833">
    <property type="entry name" value="Thioredoxin-like"/>
    <property type="match status" value="1"/>
</dbReference>
<sequence length="668" mass="75075">MSQQANLLGHESSPYLRQHADNPVHWRPWGKAALEESRETGKPILLSVGYAACHWCHVMAHECFEDAEVAALMNALYVNIKVDREERPDIDQIYMAALAAMGEQGGWPLTMFLTPEAKPFWGGTYFPKHSRYGRPGFVDVLQSIARVWNEDRGRVEQNVDALTTHVTARLDAKADASPLDKHLFDQFSENIHGMVDHVRGGLAGAPKFPNAPFMDTLWLSWLRTGEKRHRDAFLLSLRTMLQGGIYDHLGGGLSRYAVDDSWLVPHFEKMLYDNAQFIRHATFGFAETGDELFRFRIEETVAWLQREMLVDGRFASSLDADSEGEEGRFYVWTAGEIPGSSEFDAFRRVYDVSDQGNWEGKSILNRLHSLDALDLESEKQLKQARQALFALRENRIRPGRDDKALTDWNGLMIRALAEAGRAFERKDWLDCSLIAYRSISESMVDERLPHSVLGDSRLFPGLSSDYAAMINAALSLYQATQDEAFVTDARHWLAALDEWHRTEDGNYALSASDSADVIVRVRGDQDEAIPSATSQIIEAISRLAIVTSDETLRQHAERIAENALGRVLQQRYGQAGVLNSASLLLEPVKLVLVTPDKEHSLMQVANRHPDPRRVDIWIPFDREKKIVLVPGGGEITIKKPAAYLCRGLVCLAPVETEGALEALLRPTS</sequence>
<dbReference type="InterPro" id="IPR036249">
    <property type="entry name" value="Thioredoxin-like_sf"/>
</dbReference>